<proteinExistence type="predicted"/>
<dbReference type="eggNOG" id="ENOG502RG5A">
    <property type="taxonomic scope" value="Eukaryota"/>
</dbReference>
<sequence length="576" mass="62866">MWTRTIMPLVALVTLSAGTYAQFNNPEGVDIWCGKAYRAGDASFSPGGGFVDPPLSPTPLLHLQVKPRMSIYLDTDVEGSIIVNTGVSRQLGEPIAAKYLSPSLSSLEKVLKLVVLANGTPMTTAVLGINSTNNEIAIDLGYLAARFNPHNITVLATLANGIVYSASTTLHRLPYPDDYGSVSRLDNLYGGLWVQRGKNSTWEVIFPYTYYVQWSLYWDSNVTTLDDFAAMGYNMIHIVPTGTLAESPFPWDQFQPYLDRAAELGLFLQYDFSWTPTNDSSMVEQATRLRKHPSILLWYQSDEPDGKSNPLNSTGLARNTLWTIDPYHPSSLALNCADFYYSDYAAGGEIVISDVYPVSTNTSWSTVYDTPCNATYGCCGCDNCGGSFEDITLRLQDFHHRDELLGWQKTHWAAPQAFGNETFWTRYPNAAEVIVMSLVAVNHGAKGLVAWDFPTTAGLSMATTQLAKVMTSSVFSSFVLQTPISESLAIQGGSLVDAAVWVNKETKEALLTVINLNYADLKLPIQVALPANITVESVSSNLWGNVSWSVTGEGNTLLASAGLLGLQASMVILSLA</sequence>
<accession>F0XS47</accession>
<evidence type="ECO:0000313" key="3">
    <source>
        <dbReference type="Proteomes" id="UP000007796"/>
    </source>
</evidence>
<evidence type="ECO:0000313" key="2">
    <source>
        <dbReference type="EMBL" id="EFW99539.1"/>
    </source>
</evidence>
<name>F0XS47_GROCL</name>
<dbReference type="EMBL" id="GL629990">
    <property type="protein sequence ID" value="EFW99539.1"/>
    <property type="molecule type" value="Genomic_DNA"/>
</dbReference>
<dbReference type="RefSeq" id="XP_014169022.1">
    <property type="nucleotide sequence ID" value="XM_014313547.1"/>
</dbReference>
<dbReference type="Proteomes" id="UP000007796">
    <property type="component" value="Unassembled WGS sequence"/>
</dbReference>
<organism evidence="3">
    <name type="scientific">Grosmannia clavigera (strain kw1407 / UAMH 11150)</name>
    <name type="common">Blue stain fungus</name>
    <name type="synonym">Graphiocladiella clavigera</name>
    <dbReference type="NCBI Taxonomy" id="655863"/>
    <lineage>
        <taxon>Eukaryota</taxon>
        <taxon>Fungi</taxon>
        <taxon>Dikarya</taxon>
        <taxon>Ascomycota</taxon>
        <taxon>Pezizomycotina</taxon>
        <taxon>Sordariomycetes</taxon>
        <taxon>Sordariomycetidae</taxon>
        <taxon>Ophiostomatales</taxon>
        <taxon>Ophiostomataceae</taxon>
        <taxon>Leptographium</taxon>
    </lineage>
</organism>
<dbReference type="STRING" id="655863.F0XS47"/>
<feature type="chain" id="PRO_5003264144" description="Glycoside hydrolase subgroup catalytic core" evidence="1">
    <location>
        <begin position="22"/>
        <end position="576"/>
    </location>
</feature>
<protein>
    <recommendedName>
        <fullName evidence="4">Glycoside hydrolase subgroup catalytic core</fullName>
    </recommendedName>
</protein>
<dbReference type="InParanoid" id="F0XS47"/>
<dbReference type="Gene3D" id="3.20.20.80">
    <property type="entry name" value="Glycosidases"/>
    <property type="match status" value="1"/>
</dbReference>
<keyword evidence="3" id="KW-1185">Reference proteome</keyword>
<dbReference type="AlphaFoldDB" id="F0XS47"/>
<feature type="signal peptide" evidence="1">
    <location>
        <begin position="1"/>
        <end position="21"/>
    </location>
</feature>
<dbReference type="OrthoDB" id="2338662at2759"/>
<evidence type="ECO:0008006" key="4">
    <source>
        <dbReference type="Google" id="ProtNLM"/>
    </source>
</evidence>
<dbReference type="InterPro" id="IPR017853">
    <property type="entry name" value="GH"/>
</dbReference>
<dbReference type="SUPFAM" id="SSF51445">
    <property type="entry name" value="(Trans)glycosidases"/>
    <property type="match status" value="1"/>
</dbReference>
<gene>
    <name evidence="2" type="ORF">CMQ_7907</name>
</gene>
<evidence type="ECO:0000256" key="1">
    <source>
        <dbReference type="SAM" id="SignalP"/>
    </source>
</evidence>
<dbReference type="HOGENOM" id="CLU_022442_0_0_1"/>
<reference evidence="2 3" key="1">
    <citation type="journal article" date="2011" name="Proc. Natl. Acad. Sci. U.S.A.">
        <title>Genome and transcriptome analyses of the mountain pine beetle-fungal symbiont Grosmannia clavigera, a lodgepole pine pathogen.</title>
        <authorList>
            <person name="DiGuistini S."/>
            <person name="Wang Y."/>
            <person name="Liao N.Y."/>
            <person name="Taylor G."/>
            <person name="Tanguay P."/>
            <person name="Feau N."/>
            <person name="Henrissat B."/>
            <person name="Chan S.K."/>
            <person name="Hesse-Orce U."/>
            <person name="Alamouti S.M."/>
            <person name="Tsui C.K.M."/>
            <person name="Docking R.T."/>
            <person name="Levasseur A."/>
            <person name="Haridas S."/>
            <person name="Robertson G."/>
            <person name="Birol I."/>
            <person name="Holt R.A."/>
            <person name="Marra M.A."/>
            <person name="Hamelin R.C."/>
            <person name="Hirst M."/>
            <person name="Jones S.J.M."/>
            <person name="Bohlmann J."/>
            <person name="Breuil C."/>
        </authorList>
    </citation>
    <scope>NUCLEOTIDE SEQUENCE [LARGE SCALE GENOMIC DNA]</scope>
    <source>
        <strain evidence="3">kw1407 / UAMH 11150</strain>
    </source>
</reference>
<keyword evidence="1" id="KW-0732">Signal</keyword>
<dbReference type="GeneID" id="25981503"/>